<dbReference type="GO" id="GO:0009146">
    <property type="term" value="P:purine nucleoside triphosphate catabolic process"/>
    <property type="evidence" value="ECO:0007669"/>
    <property type="project" value="UniProtKB-UniRule"/>
</dbReference>
<feature type="active site" description="Proton acceptor" evidence="10">
    <location>
        <position position="69"/>
    </location>
</feature>
<keyword evidence="5 10" id="KW-0378">Hydrolase</keyword>
<dbReference type="GO" id="GO:0046872">
    <property type="term" value="F:metal ion binding"/>
    <property type="evidence" value="ECO:0007669"/>
    <property type="project" value="UniProtKB-KW"/>
</dbReference>
<comment type="similarity">
    <text evidence="1 10 11">Belongs to the HAM1 NTPase family.</text>
</comment>
<keyword evidence="4 10" id="KW-0547">Nucleotide-binding</keyword>
<dbReference type="GO" id="GO:0036222">
    <property type="term" value="F:XTP diphosphatase activity"/>
    <property type="evidence" value="ECO:0007669"/>
    <property type="project" value="UniProtKB-UniRule"/>
</dbReference>
<dbReference type="GO" id="GO:0036220">
    <property type="term" value="F:ITP diphosphatase activity"/>
    <property type="evidence" value="ECO:0007669"/>
    <property type="project" value="UniProtKB-UniRule"/>
</dbReference>
<dbReference type="GO" id="GO:0017111">
    <property type="term" value="F:ribonucleoside triphosphate phosphatase activity"/>
    <property type="evidence" value="ECO:0007669"/>
    <property type="project" value="InterPro"/>
</dbReference>
<dbReference type="OrthoDB" id="9807456at2"/>
<dbReference type="Gene3D" id="3.90.950.10">
    <property type="match status" value="1"/>
</dbReference>
<comment type="catalytic activity">
    <reaction evidence="10">
        <text>ITP + H2O = IMP + diphosphate + H(+)</text>
        <dbReference type="Rhea" id="RHEA:29399"/>
        <dbReference type="ChEBI" id="CHEBI:15377"/>
        <dbReference type="ChEBI" id="CHEBI:15378"/>
        <dbReference type="ChEBI" id="CHEBI:33019"/>
        <dbReference type="ChEBI" id="CHEBI:58053"/>
        <dbReference type="ChEBI" id="CHEBI:61402"/>
        <dbReference type="EC" id="3.6.1.66"/>
    </reaction>
</comment>
<comment type="catalytic activity">
    <reaction evidence="9 10">
        <text>XTP + H2O = XMP + diphosphate + H(+)</text>
        <dbReference type="Rhea" id="RHEA:28610"/>
        <dbReference type="ChEBI" id="CHEBI:15377"/>
        <dbReference type="ChEBI" id="CHEBI:15378"/>
        <dbReference type="ChEBI" id="CHEBI:33019"/>
        <dbReference type="ChEBI" id="CHEBI:57464"/>
        <dbReference type="ChEBI" id="CHEBI:61314"/>
        <dbReference type="EC" id="3.6.1.66"/>
    </reaction>
</comment>
<gene>
    <name evidence="12" type="primary">rdgB</name>
    <name evidence="12" type="ORF">DEQ80_03060</name>
</gene>
<sequence length="198" mass="21304">MQVLIASGNPGKLREIQEILADESFHWLLPQDLGLDLKVVEDGQTYAENAVKKALAYWRASGLVTLADDSGLEVDVLGGAPGLHSARYSPLPGATDADRRALLLANLRGFPRPWRAHFHCTVAIAGPDGTLYLTEGDCPGEIVPEERGTNGFGYDPIFLLPERGLTMAELSSAEKNQISHRALAVRAALPILRRLGGG</sequence>
<accession>A0A3D1JEZ7</accession>
<comment type="caution">
    <text evidence="10">Lacks conserved residue(s) required for the propagation of feature annotation.</text>
</comment>
<organism evidence="12 13">
    <name type="scientific">Anaerolinea thermolimosa</name>
    <dbReference type="NCBI Taxonomy" id="229919"/>
    <lineage>
        <taxon>Bacteria</taxon>
        <taxon>Bacillati</taxon>
        <taxon>Chloroflexota</taxon>
        <taxon>Anaerolineae</taxon>
        <taxon>Anaerolineales</taxon>
        <taxon>Anaerolineaceae</taxon>
        <taxon>Anaerolinea</taxon>
    </lineage>
</organism>
<comment type="function">
    <text evidence="10">Pyrophosphatase that catalyzes the hydrolysis of nucleoside triphosphates to their monophosphate derivatives, with a high preference for the non-canonical purine nucleotides XTP (xanthosine triphosphate), dITP (deoxyinosine triphosphate) and ITP. Seems to function as a house-cleaning enzyme that removes non-canonical purine nucleotides from the nucleotide pool, thus preventing their incorporation into DNA/RNA and avoiding chromosomal lesions.</text>
</comment>
<evidence type="ECO:0000256" key="2">
    <source>
        <dbReference type="ARBA" id="ARBA00011738"/>
    </source>
</evidence>
<evidence type="ECO:0000256" key="11">
    <source>
        <dbReference type="RuleBase" id="RU003781"/>
    </source>
</evidence>
<name>A0A3D1JEZ7_9CHLR</name>
<comment type="cofactor">
    <cofactor evidence="10">
        <name>Mg(2+)</name>
        <dbReference type="ChEBI" id="CHEBI:18420"/>
    </cofactor>
    <text evidence="10">Binds 1 Mg(2+) ion per subunit.</text>
</comment>
<dbReference type="GO" id="GO:0005829">
    <property type="term" value="C:cytosol"/>
    <property type="evidence" value="ECO:0007669"/>
    <property type="project" value="TreeGrafter"/>
</dbReference>
<evidence type="ECO:0000256" key="7">
    <source>
        <dbReference type="ARBA" id="ARBA00023080"/>
    </source>
</evidence>
<feature type="binding site" evidence="10">
    <location>
        <position position="175"/>
    </location>
    <ligand>
        <name>substrate</name>
    </ligand>
</feature>
<evidence type="ECO:0000256" key="9">
    <source>
        <dbReference type="ARBA" id="ARBA00052017"/>
    </source>
</evidence>
<evidence type="ECO:0000256" key="10">
    <source>
        <dbReference type="HAMAP-Rule" id="MF_01405"/>
    </source>
</evidence>
<keyword evidence="7 10" id="KW-0546">Nucleotide metabolism</keyword>
<dbReference type="AlphaFoldDB" id="A0A3D1JEZ7"/>
<feature type="binding site" evidence="10">
    <location>
        <begin position="7"/>
        <end position="12"/>
    </location>
    <ligand>
        <name>substrate</name>
    </ligand>
</feature>
<dbReference type="RefSeq" id="WP_062189277.1">
    <property type="nucleotide sequence ID" value="NZ_DF967965.1"/>
</dbReference>
<evidence type="ECO:0000256" key="4">
    <source>
        <dbReference type="ARBA" id="ARBA00022741"/>
    </source>
</evidence>
<dbReference type="STRING" id="229919.GCA_001050195_00420"/>
<keyword evidence="3 10" id="KW-0479">Metal-binding</keyword>
<reference evidence="12 13" key="1">
    <citation type="journal article" date="2018" name="Nat. Biotechnol.">
        <title>A standardized bacterial taxonomy based on genome phylogeny substantially revises the tree of life.</title>
        <authorList>
            <person name="Parks D.H."/>
            <person name="Chuvochina M."/>
            <person name="Waite D.W."/>
            <person name="Rinke C."/>
            <person name="Skarshewski A."/>
            <person name="Chaumeil P.A."/>
            <person name="Hugenholtz P."/>
        </authorList>
    </citation>
    <scope>NUCLEOTIDE SEQUENCE [LARGE SCALE GENOMIC DNA]</scope>
    <source>
        <strain evidence="12">UBA8781</strain>
    </source>
</reference>
<dbReference type="Proteomes" id="UP000264141">
    <property type="component" value="Unassembled WGS sequence"/>
</dbReference>
<proteinExistence type="inferred from homology"/>
<evidence type="ECO:0000313" key="12">
    <source>
        <dbReference type="EMBL" id="HCE16817.1"/>
    </source>
</evidence>
<comment type="caution">
    <text evidence="12">The sequence shown here is derived from an EMBL/GenBank/DDBJ whole genome shotgun (WGS) entry which is preliminary data.</text>
</comment>
<feature type="binding site" evidence="10">
    <location>
        <position position="69"/>
    </location>
    <ligand>
        <name>Mg(2+)</name>
        <dbReference type="ChEBI" id="CHEBI:18420"/>
    </ligand>
</feature>
<feature type="binding site" evidence="10">
    <location>
        <begin position="180"/>
        <end position="181"/>
    </location>
    <ligand>
        <name>substrate</name>
    </ligand>
</feature>
<evidence type="ECO:0000256" key="8">
    <source>
        <dbReference type="ARBA" id="ARBA00051875"/>
    </source>
</evidence>
<evidence type="ECO:0000256" key="5">
    <source>
        <dbReference type="ARBA" id="ARBA00022801"/>
    </source>
</evidence>
<dbReference type="NCBIfam" id="TIGR00042">
    <property type="entry name" value="RdgB/HAM1 family non-canonical purine NTP pyrophosphatase"/>
    <property type="match status" value="1"/>
</dbReference>
<dbReference type="SUPFAM" id="SSF52972">
    <property type="entry name" value="ITPase-like"/>
    <property type="match status" value="1"/>
</dbReference>
<evidence type="ECO:0000256" key="6">
    <source>
        <dbReference type="ARBA" id="ARBA00022842"/>
    </source>
</evidence>
<dbReference type="GO" id="GO:0009117">
    <property type="term" value="P:nucleotide metabolic process"/>
    <property type="evidence" value="ECO:0007669"/>
    <property type="project" value="UniProtKB-KW"/>
</dbReference>
<dbReference type="InterPro" id="IPR002637">
    <property type="entry name" value="RdgB/HAM1"/>
</dbReference>
<feature type="binding site" evidence="10">
    <location>
        <position position="70"/>
    </location>
    <ligand>
        <name>substrate</name>
    </ligand>
</feature>
<keyword evidence="6 10" id="KW-0460">Magnesium</keyword>
<comment type="subunit">
    <text evidence="2 10">Homodimer.</text>
</comment>
<dbReference type="GO" id="GO:0000166">
    <property type="term" value="F:nucleotide binding"/>
    <property type="evidence" value="ECO:0007669"/>
    <property type="project" value="UniProtKB-KW"/>
</dbReference>
<evidence type="ECO:0000313" key="13">
    <source>
        <dbReference type="Proteomes" id="UP000264141"/>
    </source>
</evidence>
<dbReference type="CDD" id="cd00515">
    <property type="entry name" value="HAM1"/>
    <property type="match status" value="1"/>
</dbReference>
<protein>
    <recommendedName>
        <fullName evidence="10">dITP/XTP pyrophosphatase</fullName>
        <ecNumber evidence="10">3.6.1.66</ecNumber>
    </recommendedName>
    <alternativeName>
        <fullName evidence="10">Non-canonical purine NTP pyrophosphatase</fullName>
    </alternativeName>
    <alternativeName>
        <fullName evidence="10">Non-standard purine NTP pyrophosphatase</fullName>
    </alternativeName>
    <alternativeName>
        <fullName evidence="10">Nucleoside-triphosphate diphosphatase</fullName>
    </alternativeName>
    <alternativeName>
        <fullName evidence="10">Nucleoside-triphosphate pyrophosphatase</fullName>
        <shortName evidence="10">NTPase</shortName>
    </alternativeName>
</protein>
<dbReference type="EC" id="3.6.1.66" evidence="10"/>
<comment type="catalytic activity">
    <reaction evidence="8 10">
        <text>dITP + H2O = dIMP + diphosphate + H(+)</text>
        <dbReference type="Rhea" id="RHEA:28342"/>
        <dbReference type="ChEBI" id="CHEBI:15377"/>
        <dbReference type="ChEBI" id="CHEBI:15378"/>
        <dbReference type="ChEBI" id="CHEBI:33019"/>
        <dbReference type="ChEBI" id="CHEBI:61194"/>
        <dbReference type="ChEBI" id="CHEBI:61382"/>
        <dbReference type="EC" id="3.6.1.66"/>
    </reaction>
</comment>
<evidence type="ECO:0000256" key="3">
    <source>
        <dbReference type="ARBA" id="ARBA00022723"/>
    </source>
</evidence>
<dbReference type="GO" id="GO:0035870">
    <property type="term" value="F:dITP diphosphatase activity"/>
    <property type="evidence" value="ECO:0007669"/>
    <property type="project" value="UniProtKB-UniRule"/>
</dbReference>
<dbReference type="FunFam" id="3.90.950.10:FF:000001">
    <property type="entry name" value="dITP/XTP pyrophosphatase"/>
    <property type="match status" value="1"/>
</dbReference>
<feature type="binding site" evidence="10">
    <location>
        <begin position="152"/>
        <end position="155"/>
    </location>
    <ligand>
        <name>substrate</name>
    </ligand>
</feature>
<dbReference type="PANTHER" id="PTHR11067:SF9">
    <property type="entry name" value="INOSINE TRIPHOSPHATE PYROPHOSPHATASE"/>
    <property type="match status" value="1"/>
</dbReference>
<dbReference type="InterPro" id="IPR029001">
    <property type="entry name" value="ITPase-like_fam"/>
</dbReference>
<evidence type="ECO:0000256" key="1">
    <source>
        <dbReference type="ARBA" id="ARBA00008023"/>
    </source>
</evidence>
<dbReference type="EMBL" id="DPBP01000013">
    <property type="protein sequence ID" value="HCE16817.1"/>
    <property type="molecule type" value="Genomic_DNA"/>
</dbReference>
<dbReference type="HAMAP" id="MF_01405">
    <property type="entry name" value="Non_canon_purine_NTPase"/>
    <property type="match status" value="1"/>
</dbReference>
<dbReference type="InterPro" id="IPR020922">
    <property type="entry name" value="dITP/XTP_pyrophosphatase"/>
</dbReference>
<dbReference type="Pfam" id="PF01725">
    <property type="entry name" value="Ham1p_like"/>
    <property type="match status" value="1"/>
</dbReference>
<dbReference type="PANTHER" id="PTHR11067">
    <property type="entry name" value="INOSINE TRIPHOSPHATE PYROPHOSPHATASE/HAM1 PROTEIN"/>
    <property type="match status" value="1"/>
</dbReference>